<protein>
    <submittedName>
        <fullName evidence="1">Uncharacterized protein</fullName>
    </submittedName>
</protein>
<dbReference type="EMBL" id="CM026431">
    <property type="protein sequence ID" value="KAG0558923.1"/>
    <property type="molecule type" value="Genomic_DNA"/>
</dbReference>
<proteinExistence type="predicted"/>
<evidence type="ECO:0000313" key="1">
    <source>
        <dbReference type="EMBL" id="KAG0558923.1"/>
    </source>
</evidence>
<sequence>MISPALSSLQTPPSPLSCSHFLVCRRTQIASSHQSAPRKPSHTFLFSNVPTATLASKESMATHLEEDHVKTPQKCTLSVVYSRRNRRVMP</sequence>
<organism evidence="1 2">
    <name type="scientific">Ceratodon purpureus</name>
    <name type="common">Fire moss</name>
    <name type="synonym">Dicranum purpureum</name>
    <dbReference type="NCBI Taxonomy" id="3225"/>
    <lineage>
        <taxon>Eukaryota</taxon>
        <taxon>Viridiplantae</taxon>
        <taxon>Streptophyta</taxon>
        <taxon>Embryophyta</taxon>
        <taxon>Bryophyta</taxon>
        <taxon>Bryophytina</taxon>
        <taxon>Bryopsida</taxon>
        <taxon>Dicranidae</taxon>
        <taxon>Pseudoditrichales</taxon>
        <taxon>Ditrichaceae</taxon>
        <taxon>Ceratodon</taxon>
    </lineage>
</organism>
<reference evidence="1" key="1">
    <citation type="submission" date="2020-06" db="EMBL/GenBank/DDBJ databases">
        <title>WGS assembly of Ceratodon purpureus strain R40.</title>
        <authorList>
            <person name="Carey S.B."/>
            <person name="Jenkins J."/>
            <person name="Shu S."/>
            <person name="Lovell J.T."/>
            <person name="Sreedasyam A."/>
            <person name="Maumus F."/>
            <person name="Tiley G.P."/>
            <person name="Fernandez-Pozo N."/>
            <person name="Barry K."/>
            <person name="Chen C."/>
            <person name="Wang M."/>
            <person name="Lipzen A."/>
            <person name="Daum C."/>
            <person name="Saski C.A."/>
            <person name="Payton A.C."/>
            <person name="Mcbreen J.C."/>
            <person name="Conrad R.E."/>
            <person name="Kollar L.M."/>
            <person name="Olsson S."/>
            <person name="Huttunen S."/>
            <person name="Landis J.B."/>
            <person name="Wickett N.J."/>
            <person name="Johnson M.G."/>
            <person name="Rensing S.A."/>
            <person name="Grimwood J."/>
            <person name="Schmutz J."/>
            <person name="Mcdaniel S.F."/>
        </authorList>
    </citation>
    <scope>NUCLEOTIDE SEQUENCE</scope>
    <source>
        <strain evidence="1">R40</strain>
    </source>
</reference>
<comment type="caution">
    <text evidence="1">The sequence shown here is derived from an EMBL/GenBank/DDBJ whole genome shotgun (WGS) entry which is preliminary data.</text>
</comment>
<dbReference type="Proteomes" id="UP000822688">
    <property type="component" value="Chromosome 10"/>
</dbReference>
<gene>
    <name evidence="1" type="ORF">KC19_10G064800</name>
</gene>
<evidence type="ECO:0000313" key="2">
    <source>
        <dbReference type="Proteomes" id="UP000822688"/>
    </source>
</evidence>
<accession>A0A8T0GIT2</accession>
<name>A0A8T0GIT2_CERPU</name>
<keyword evidence="2" id="KW-1185">Reference proteome</keyword>
<dbReference type="AlphaFoldDB" id="A0A8T0GIT2"/>